<dbReference type="EMBL" id="CM037156">
    <property type="protein sequence ID" value="KAH7836783.1"/>
    <property type="molecule type" value="Genomic_DNA"/>
</dbReference>
<reference evidence="1 2" key="1">
    <citation type="journal article" date="2021" name="Hortic Res">
        <title>High-quality reference genome and annotation aids understanding of berry development for evergreen blueberry (Vaccinium darrowii).</title>
        <authorList>
            <person name="Yu J."/>
            <person name="Hulse-Kemp A.M."/>
            <person name="Babiker E."/>
            <person name="Staton M."/>
        </authorList>
    </citation>
    <scope>NUCLEOTIDE SEQUENCE [LARGE SCALE GENOMIC DNA]</scope>
    <source>
        <strain evidence="2">cv. NJ 8807/NJ 8810</strain>
        <tissue evidence="1">Young leaf</tissue>
    </source>
</reference>
<keyword evidence="2" id="KW-1185">Reference proteome</keyword>
<protein>
    <submittedName>
        <fullName evidence="1">Uncharacterized protein</fullName>
    </submittedName>
</protein>
<organism evidence="1 2">
    <name type="scientific">Vaccinium darrowii</name>
    <dbReference type="NCBI Taxonomy" id="229202"/>
    <lineage>
        <taxon>Eukaryota</taxon>
        <taxon>Viridiplantae</taxon>
        <taxon>Streptophyta</taxon>
        <taxon>Embryophyta</taxon>
        <taxon>Tracheophyta</taxon>
        <taxon>Spermatophyta</taxon>
        <taxon>Magnoliopsida</taxon>
        <taxon>eudicotyledons</taxon>
        <taxon>Gunneridae</taxon>
        <taxon>Pentapetalae</taxon>
        <taxon>asterids</taxon>
        <taxon>Ericales</taxon>
        <taxon>Ericaceae</taxon>
        <taxon>Vaccinioideae</taxon>
        <taxon>Vaccinieae</taxon>
        <taxon>Vaccinium</taxon>
    </lineage>
</organism>
<name>A0ACB7X8F6_9ERIC</name>
<comment type="caution">
    <text evidence="1">The sequence shown here is derived from an EMBL/GenBank/DDBJ whole genome shotgun (WGS) entry which is preliminary data.</text>
</comment>
<dbReference type="Proteomes" id="UP000828048">
    <property type="component" value="Chromosome 6"/>
</dbReference>
<accession>A0ACB7X8F6</accession>
<gene>
    <name evidence="1" type="ORF">Vadar_005583</name>
</gene>
<evidence type="ECO:0000313" key="2">
    <source>
        <dbReference type="Proteomes" id="UP000828048"/>
    </source>
</evidence>
<sequence length="150" mass="17641">MIKKALQKLNGVDDIDIDMAMQKVTVTGWVDRRKVLKAVRRTGRRAEFWPFPYNPEYDGFTNYYYNQPRYEYQNDPSTYYNQHRYENRSDPSTYDSYMSQPAAVSSSNYYVHGYTGFDHGYFNEPPHSTILDDKARSMFSDDNANACSIM</sequence>
<proteinExistence type="predicted"/>
<evidence type="ECO:0000313" key="1">
    <source>
        <dbReference type="EMBL" id="KAH7836783.1"/>
    </source>
</evidence>